<comment type="similarity">
    <text evidence="7">Belongs to the binding-protein-dependent transport system permease family.</text>
</comment>
<keyword evidence="4 7" id="KW-0812">Transmembrane</keyword>
<dbReference type="AlphaFoldDB" id="A0A5S4FVV0"/>
<comment type="subcellular location">
    <subcellularLocation>
        <location evidence="1 7">Cell membrane</location>
        <topology evidence="1 7">Multi-pass membrane protein</topology>
    </subcellularLocation>
</comment>
<evidence type="ECO:0000259" key="9">
    <source>
        <dbReference type="PROSITE" id="PS50928"/>
    </source>
</evidence>
<dbReference type="CDD" id="cd06261">
    <property type="entry name" value="TM_PBP2"/>
    <property type="match status" value="1"/>
</dbReference>
<feature type="transmembrane region" description="Helical" evidence="7">
    <location>
        <begin position="43"/>
        <end position="62"/>
    </location>
</feature>
<dbReference type="SUPFAM" id="SSF161098">
    <property type="entry name" value="MetI-like"/>
    <property type="match status" value="1"/>
</dbReference>
<dbReference type="PANTHER" id="PTHR30193:SF41">
    <property type="entry name" value="DIACETYLCHITOBIOSE UPTAKE SYSTEM PERMEASE PROTEIN NGCF"/>
    <property type="match status" value="1"/>
</dbReference>
<evidence type="ECO:0000313" key="10">
    <source>
        <dbReference type="EMBL" id="TMR24915.1"/>
    </source>
</evidence>
<evidence type="ECO:0000256" key="4">
    <source>
        <dbReference type="ARBA" id="ARBA00022692"/>
    </source>
</evidence>
<evidence type="ECO:0000256" key="2">
    <source>
        <dbReference type="ARBA" id="ARBA00022448"/>
    </source>
</evidence>
<dbReference type="Proteomes" id="UP000309128">
    <property type="component" value="Unassembled WGS sequence"/>
</dbReference>
<dbReference type="GO" id="GO:0055085">
    <property type="term" value="P:transmembrane transport"/>
    <property type="evidence" value="ECO:0007669"/>
    <property type="project" value="InterPro"/>
</dbReference>
<protein>
    <submittedName>
        <fullName evidence="10">Sugar ABC transporter permease</fullName>
    </submittedName>
</protein>
<evidence type="ECO:0000256" key="3">
    <source>
        <dbReference type="ARBA" id="ARBA00022475"/>
    </source>
</evidence>
<dbReference type="OrthoDB" id="9805974at2"/>
<dbReference type="GO" id="GO:0005886">
    <property type="term" value="C:plasma membrane"/>
    <property type="evidence" value="ECO:0007669"/>
    <property type="project" value="UniProtKB-SubCell"/>
</dbReference>
<gene>
    <name evidence="10" type="ORF">ETD86_03035</name>
</gene>
<evidence type="ECO:0000256" key="6">
    <source>
        <dbReference type="ARBA" id="ARBA00023136"/>
    </source>
</evidence>
<evidence type="ECO:0000256" key="7">
    <source>
        <dbReference type="RuleBase" id="RU363032"/>
    </source>
</evidence>
<evidence type="ECO:0000256" key="5">
    <source>
        <dbReference type="ARBA" id="ARBA00022989"/>
    </source>
</evidence>
<dbReference type="EMBL" id="VCKY01000006">
    <property type="protein sequence ID" value="TMR24915.1"/>
    <property type="molecule type" value="Genomic_DNA"/>
</dbReference>
<sequence length="319" mass="33675">MSSSTTQAPVARAVASTGGQGGDTRESLSAAGRVGWLFITPNLVGFLAFTLLPLLAAIAIAFTSWNVVSGYSGITFVGLANFAEALGDGALWAAVGRTLLYAGIGVPATMMGGLGLAMLLNRDIAGRTLLRVVFFLPHVVSSVAIGLVWLLLLNPDSGPVNAGLRAIGIDAPPAWLVSETWGLPSLVLIAVWSAIGYNAVIYLSALQALPVDLYEAAAIDGANAFRRFTTVTWPALMPTTTFLAITMTISQSQGFGLITFLTQGGPGEATTTVSYFMYQQGFQFYRFGYAAAVGMISFVGVLLLTSFFWRFQKGRGLYT</sequence>
<comment type="caution">
    <text evidence="10">The sequence shown here is derived from an EMBL/GenBank/DDBJ whole genome shotgun (WGS) entry which is preliminary data.</text>
</comment>
<dbReference type="PROSITE" id="PS50928">
    <property type="entry name" value="ABC_TM1"/>
    <property type="match status" value="1"/>
</dbReference>
<feature type="domain" description="ABC transmembrane type-1" evidence="9">
    <location>
        <begin position="95"/>
        <end position="308"/>
    </location>
</feature>
<feature type="transmembrane region" description="Helical" evidence="7">
    <location>
        <begin position="99"/>
        <end position="120"/>
    </location>
</feature>
<proteinExistence type="inferred from homology"/>
<reference evidence="10 11" key="1">
    <citation type="submission" date="2019-05" db="EMBL/GenBank/DDBJ databases">
        <title>Draft genome sequence of Nonomuraea turkmeniaca DSM 43926.</title>
        <authorList>
            <person name="Saricaoglu S."/>
            <person name="Isik K."/>
        </authorList>
    </citation>
    <scope>NUCLEOTIDE SEQUENCE [LARGE SCALE GENOMIC DNA]</scope>
    <source>
        <strain evidence="10 11">DSM 43926</strain>
    </source>
</reference>
<evidence type="ECO:0000256" key="1">
    <source>
        <dbReference type="ARBA" id="ARBA00004651"/>
    </source>
</evidence>
<feature type="transmembrane region" description="Helical" evidence="7">
    <location>
        <begin position="287"/>
        <end position="309"/>
    </location>
</feature>
<dbReference type="InterPro" id="IPR000515">
    <property type="entry name" value="MetI-like"/>
</dbReference>
<feature type="transmembrane region" description="Helical" evidence="7">
    <location>
        <begin position="132"/>
        <end position="152"/>
    </location>
</feature>
<dbReference type="Gene3D" id="1.10.3720.10">
    <property type="entry name" value="MetI-like"/>
    <property type="match status" value="1"/>
</dbReference>
<organism evidence="10 11">
    <name type="scientific">Nonomuraea turkmeniaca</name>
    <dbReference type="NCBI Taxonomy" id="103838"/>
    <lineage>
        <taxon>Bacteria</taxon>
        <taxon>Bacillati</taxon>
        <taxon>Actinomycetota</taxon>
        <taxon>Actinomycetes</taxon>
        <taxon>Streptosporangiales</taxon>
        <taxon>Streptosporangiaceae</taxon>
        <taxon>Nonomuraea</taxon>
    </lineage>
</organism>
<dbReference type="Pfam" id="PF00528">
    <property type="entry name" value="BPD_transp_1"/>
    <property type="match status" value="1"/>
</dbReference>
<feature type="transmembrane region" description="Helical" evidence="7">
    <location>
        <begin position="181"/>
        <end position="203"/>
    </location>
</feature>
<dbReference type="SUPFAM" id="SSF160964">
    <property type="entry name" value="MalF N-terminal region-like"/>
    <property type="match status" value="1"/>
</dbReference>
<evidence type="ECO:0000313" key="11">
    <source>
        <dbReference type="Proteomes" id="UP000309128"/>
    </source>
</evidence>
<keyword evidence="6 7" id="KW-0472">Membrane</keyword>
<keyword evidence="2 7" id="KW-0813">Transport</keyword>
<dbReference type="RefSeq" id="WP_138664527.1">
    <property type="nucleotide sequence ID" value="NZ_VCKY01000006.1"/>
</dbReference>
<evidence type="ECO:0000256" key="8">
    <source>
        <dbReference type="SAM" id="MobiDB-lite"/>
    </source>
</evidence>
<keyword evidence="11" id="KW-1185">Reference proteome</keyword>
<dbReference type="PANTHER" id="PTHR30193">
    <property type="entry name" value="ABC TRANSPORTER PERMEASE PROTEIN"/>
    <property type="match status" value="1"/>
</dbReference>
<name>A0A5S4FVV0_9ACTN</name>
<keyword evidence="5 7" id="KW-1133">Transmembrane helix</keyword>
<keyword evidence="3" id="KW-1003">Cell membrane</keyword>
<feature type="region of interest" description="Disordered" evidence="8">
    <location>
        <begin position="1"/>
        <end position="24"/>
    </location>
</feature>
<accession>A0A5S4FVV0</accession>
<dbReference type="InterPro" id="IPR035906">
    <property type="entry name" value="MetI-like_sf"/>
</dbReference>
<dbReference type="InterPro" id="IPR051393">
    <property type="entry name" value="ABC_transporter_permease"/>
</dbReference>